<dbReference type="InterPro" id="IPR036136">
    <property type="entry name" value="Nit/Sulf_reduc_fer-like_dom_sf"/>
</dbReference>
<dbReference type="Gene3D" id="3.30.413.10">
    <property type="entry name" value="Sulfite Reductase Hemoprotein, domain 1"/>
    <property type="match status" value="1"/>
</dbReference>
<dbReference type="SUPFAM" id="SSF55124">
    <property type="entry name" value="Nitrite/Sulfite reductase N-terminal domain-like"/>
    <property type="match status" value="1"/>
</dbReference>
<dbReference type="InterPro" id="IPR005117">
    <property type="entry name" value="NiRdtase/SiRdtase_haem-b_fer"/>
</dbReference>
<dbReference type="OrthoDB" id="9800558at2"/>
<protein>
    <submittedName>
        <fullName evidence="6">(4Fe-4S)-binding protein</fullName>
    </submittedName>
</protein>
<gene>
    <name evidence="6" type="ORF">Z968_11190</name>
</gene>
<keyword evidence="2" id="KW-0479">Metal-binding</keyword>
<dbReference type="Pfam" id="PF03460">
    <property type="entry name" value="NIR_SIR_ferr"/>
    <property type="match status" value="1"/>
</dbReference>
<proteinExistence type="predicted"/>
<dbReference type="PROSITE" id="PS51379">
    <property type="entry name" value="4FE4S_FER_2"/>
    <property type="match status" value="2"/>
</dbReference>
<dbReference type="Gene3D" id="3.30.70.20">
    <property type="match status" value="1"/>
</dbReference>
<evidence type="ECO:0000256" key="2">
    <source>
        <dbReference type="ARBA" id="ARBA00022723"/>
    </source>
</evidence>
<dbReference type="GO" id="GO:0000103">
    <property type="term" value="P:sulfate assimilation"/>
    <property type="evidence" value="ECO:0007669"/>
    <property type="project" value="TreeGrafter"/>
</dbReference>
<dbReference type="PANTHER" id="PTHR11493:SF54">
    <property type="entry name" value="ANAEROBIC SULFITE REDUCTASE SUBUNIT C"/>
    <property type="match status" value="1"/>
</dbReference>
<evidence type="ECO:0000313" key="6">
    <source>
        <dbReference type="EMBL" id="KGM94696.1"/>
    </source>
</evidence>
<dbReference type="GO" id="GO:0050311">
    <property type="term" value="F:sulfite reductase (ferredoxin) activity"/>
    <property type="evidence" value="ECO:0007669"/>
    <property type="project" value="TreeGrafter"/>
</dbReference>
<dbReference type="InterPro" id="IPR045169">
    <property type="entry name" value="NO2/SO3_Rdtase_4Fe4S_prot"/>
</dbReference>
<dbReference type="GO" id="GO:0016002">
    <property type="term" value="F:sulfite reductase activity"/>
    <property type="evidence" value="ECO:0007669"/>
    <property type="project" value="TreeGrafter"/>
</dbReference>
<dbReference type="Proteomes" id="UP000030012">
    <property type="component" value="Unassembled WGS sequence"/>
</dbReference>
<evidence type="ECO:0000256" key="3">
    <source>
        <dbReference type="ARBA" id="ARBA00023004"/>
    </source>
</evidence>
<organism evidence="6 7">
    <name type="scientific">Clostridium novyi A str. 4552</name>
    <dbReference type="NCBI Taxonomy" id="1444289"/>
    <lineage>
        <taxon>Bacteria</taxon>
        <taxon>Bacillati</taxon>
        <taxon>Bacillota</taxon>
        <taxon>Clostridia</taxon>
        <taxon>Eubacteriales</taxon>
        <taxon>Clostridiaceae</taxon>
        <taxon>Clostridium</taxon>
    </lineage>
</organism>
<dbReference type="GO" id="GO:0051539">
    <property type="term" value="F:4 iron, 4 sulfur cluster binding"/>
    <property type="evidence" value="ECO:0007669"/>
    <property type="project" value="UniProtKB-KW"/>
</dbReference>
<dbReference type="RefSeq" id="WP_039256085.1">
    <property type="nucleotide sequence ID" value="NZ_JENJ01000063.1"/>
</dbReference>
<evidence type="ECO:0000256" key="4">
    <source>
        <dbReference type="ARBA" id="ARBA00023014"/>
    </source>
</evidence>
<dbReference type="GO" id="GO:0020037">
    <property type="term" value="F:heme binding"/>
    <property type="evidence" value="ECO:0007669"/>
    <property type="project" value="InterPro"/>
</dbReference>
<feature type="domain" description="4Fe-4S ferredoxin-type" evidence="5">
    <location>
        <begin position="163"/>
        <end position="193"/>
    </location>
</feature>
<reference evidence="6 7" key="1">
    <citation type="submission" date="2014-01" db="EMBL/GenBank/DDBJ databases">
        <title>Plasmidome dynamics in the species complex Clostridium novyi sensu lato converts strains of independent lineages into distinctly different pathogens.</title>
        <authorList>
            <person name="Skarin H."/>
            <person name="Segerman B."/>
        </authorList>
    </citation>
    <scope>NUCLEOTIDE SEQUENCE [LARGE SCALE GENOMIC DNA]</scope>
    <source>
        <strain evidence="6 7">4552</strain>
    </source>
</reference>
<keyword evidence="4" id="KW-0411">Iron-sulfur</keyword>
<dbReference type="EMBL" id="JENJ01000063">
    <property type="protein sequence ID" value="KGM94696.1"/>
    <property type="molecule type" value="Genomic_DNA"/>
</dbReference>
<accession>A0A0A0I317</accession>
<evidence type="ECO:0000259" key="5">
    <source>
        <dbReference type="PROSITE" id="PS51379"/>
    </source>
</evidence>
<dbReference type="InterPro" id="IPR006067">
    <property type="entry name" value="NO2/SO3_Rdtase_4Fe4S_dom"/>
</dbReference>
<evidence type="ECO:0000313" key="7">
    <source>
        <dbReference type="Proteomes" id="UP000030012"/>
    </source>
</evidence>
<dbReference type="PANTHER" id="PTHR11493">
    <property type="entry name" value="SULFITE REDUCTASE [NADPH] SUBUNIT BETA-RELATED"/>
    <property type="match status" value="1"/>
</dbReference>
<keyword evidence="1" id="KW-0004">4Fe-4S</keyword>
<sequence>MTKISQSEIAELKGQGFILERDKEHFACRIITINGTMTPEKIRRVSDIAEKYGESKMSFTTRLTIEIPGIKYENIENVKRELEECGMYAGGTGKRVRPVVSCKGTVCSYGLMDTQELNRKIHDRFYLGWHNIELPHKFKIAVGGCPNNCVKPNLNDLGIMAQRKPELNLDKCRNCGKCGVIEKCRMKAAYKEEDKVVIDREKCVNCGKCIENCYFNAMETNKEGMKIYLGGRWGKYPKAGYLVDKIFNEEEAMDFIEKAILYFKDNGILGERFGIMIDRIGFDKVEKVLLSDELVKRKEEILNK</sequence>
<name>A0A0A0I317_CLONO</name>
<evidence type="ECO:0000256" key="1">
    <source>
        <dbReference type="ARBA" id="ARBA00022485"/>
    </source>
</evidence>
<dbReference type="Pfam" id="PF01077">
    <property type="entry name" value="NIR_SIR"/>
    <property type="match status" value="1"/>
</dbReference>
<keyword evidence="3" id="KW-0408">Iron</keyword>
<dbReference type="GO" id="GO:0046872">
    <property type="term" value="F:metal ion binding"/>
    <property type="evidence" value="ECO:0007669"/>
    <property type="project" value="UniProtKB-KW"/>
</dbReference>
<dbReference type="InterPro" id="IPR017896">
    <property type="entry name" value="4Fe4S_Fe-S-bd"/>
</dbReference>
<dbReference type="AlphaFoldDB" id="A0A0A0I317"/>
<dbReference type="SUPFAM" id="SSF56014">
    <property type="entry name" value="Nitrite and sulphite reductase 4Fe-4S domain-like"/>
    <property type="match status" value="1"/>
</dbReference>
<dbReference type="GO" id="GO:0009337">
    <property type="term" value="C:sulfite reductase complex (NADPH)"/>
    <property type="evidence" value="ECO:0007669"/>
    <property type="project" value="TreeGrafter"/>
</dbReference>
<comment type="caution">
    <text evidence="6">The sequence shown here is derived from an EMBL/GenBank/DDBJ whole genome shotgun (WGS) entry which is preliminary data.</text>
</comment>
<dbReference type="Pfam" id="PF00037">
    <property type="entry name" value="Fer4"/>
    <property type="match status" value="1"/>
</dbReference>
<feature type="domain" description="4Fe-4S ferredoxin-type" evidence="5">
    <location>
        <begin position="194"/>
        <end position="223"/>
    </location>
</feature>
<dbReference type="InterPro" id="IPR045854">
    <property type="entry name" value="NO2/SO3_Rdtase_4Fe4S_sf"/>
</dbReference>
<dbReference type="Gene3D" id="3.30.70.3340">
    <property type="match status" value="1"/>
</dbReference>
<dbReference type="SUPFAM" id="SSF54862">
    <property type="entry name" value="4Fe-4S ferredoxins"/>
    <property type="match status" value="1"/>
</dbReference>